<accession>A0AA85FP74</accession>
<reference evidence="2" key="1">
    <citation type="submission" date="2022-06" db="EMBL/GenBank/DDBJ databases">
        <authorList>
            <person name="Berger JAMES D."/>
            <person name="Berger JAMES D."/>
        </authorList>
    </citation>
    <scope>NUCLEOTIDE SEQUENCE [LARGE SCALE GENOMIC DNA]</scope>
</reference>
<proteinExistence type="predicted"/>
<evidence type="ECO:0000256" key="1">
    <source>
        <dbReference type="SAM" id="Phobius"/>
    </source>
</evidence>
<organism evidence="2 3">
    <name type="scientific">Schistosoma rodhaini</name>
    <dbReference type="NCBI Taxonomy" id="6188"/>
    <lineage>
        <taxon>Eukaryota</taxon>
        <taxon>Metazoa</taxon>
        <taxon>Spiralia</taxon>
        <taxon>Lophotrochozoa</taxon>
        <taxon>Platyhelminthes</taxon>
        <taxon>Trematoda</taxon>
        <taxon>Digenea</taxon>
        <taxon>Strigeidida</taxon>
        <taxon>Schistosomatoidea</taxon>
        <taxon>Schistosomatidae</taxon>
        <taxon>Schistosoma</taxon>
    </lineage>
</organism>
<dbReference type="Proteomes" id="UP000050792">
    <property type="component" value="Unassembled WGS sequence"/>
</dbReference>
<keyword evidence="2" id="KW-1185">Reference proteome</keyword>
<dbReference type="AlphaFoldDB" id="A0AA85FP74"/>
<evidence type="ECO:0000313" key="2">
    <source>
        <dbReference type="Proteomes" id="UP000050792"/>
    </source>
</evidence>
<dbReference type="WBParaSite" id="SRDH1_58400.1">
    <property type="protein sequence ID" value="SRDH1_58400.1"/>
    <property type="gene ID" value="SRDH1_58400"/>
</dbReference>
<sequence>MYASSLFTDHVAQANESLHLFQRFSIYCDLIDAPNVVFKNLAFSLVYVEVYCCISCLHLYSLLCMRCKLGYMKNPNHVTASKRCIVFLTSSEAWMSSLFSNYGVPQTIFKVIRNSNDRLYFQFVNRKHHIDSSPLKTGIKPGSSLHLLLFPTTVNWTCLNEHSKDRKSVMFESTDHLISFLTTSHELSSNVKTSTIKTHSSCYLK</sequence>
<keyword evidence="1" id="KW-0812">Transmembrane</keyword>
<name>A0AA85FP74_9TREM</name>
<keyword evidence="1" id="KW-1133">Transmembrane helix</keyword>
<keyword evidence="1" id="KW-0472">Membrane</keyword>
<reference evidence="3" key="2">
    <citation type="submission" date="2023-11" db="UniProtKB">
        <authorList>
            <consortium name="WormBaseParasite"/>
        </authorList>
    </citation>
    <scope>IDENTIFICATION</scope>
</reference>
<feature type="transmembrane region" description="Helical" evidence="1">
    <location>
        <begin position="41"/>
        <end position="63"/>
    </location>
</feature>
<protein>
    <submittedName>
        <fullName evidence="3">Uncharacterized protein</fullName>
    </submittedName>
</protein>
<evidence type="ECO:0000313" key="3">
    <source>
        <dbReference type="WBParaSite" id="SRDH1_58400.1"/>
    </source>
</evidence>